<dbReference type="Pfam" id="PF22784">
    <property type="entry name" value="PTP-SAK"/>
    <property type="match status" value="1"/>
</dbReference>
<dbReference type="Gene3D" id="3.90.190.10">
    <property type="entry name" value="Protein tyrosine phosphatase superfamily"/>
    <property type="match status" value="1"/>
</dbReference>
<dbReference type="EMBL" id="JAVMIP010000032">
    <property type="protein sequence ID" value="MDS3862487.1"/>
    <property type="molecule type" value="Genomic_DNA"/>
</dbReference>
<keyword evidence="1 4" id="KW-0378">Hydrolase</keyword>
<dbReference type="EC" id="3.1.3.16" evidence="4"/>
<dbReference type="AlphaFoldDB" id="A0AAE4FWC6"/>
<dbReference type="GO" id="GO:0004722">
    <property type="term" value="F:protein serine/threonine phosphatase activity"/>
    <property type="evidence" value="ECO:0007669"/>
    <property type="project" value="UniProtKB-EC"/>
</dbReference>
<sequence>MPERFSWILPDQLAVGSVPNASASTFYLRRVGITAVLTLTEATEIELPKDLSSNFLWQRMPIPDGFKGGVPDVEQFAQAMAILQQWFKKRHTVYVHCLAGVGRSASVCALYLTQSQNLPLEAAIAEVKRCHSYAHPDHHQVRVMQAYLQAQQVNS</sequence>
<name>A0AAE4FWC6_9CYAN</name>
<dbReference type="PANTHER" id="PTHR46274:SF6">
    <property type="entry name" value="TYR_PHOSPHATASE_2 DOMAIN-CONTAINING PROTEIN"/>
    <property type="match status" value="1"/>
</dbReference>
<evidence type="ECO:0000313" key="4">
    <source>
        <dbReference type="EMBL" id="MDS3862487.1"/>
    </source>
</evidence>
<protein>
    <submittedName>
        <fullName evidence="4">Dual specificity protein phosphatase</fullName>
        <ecNumber evidence="4">3.1.3.16</ecNumber>
        <ecNumber evidence="4">3.1.3.48</ecNumber>
    </submittedName>
</protein>
<dbReference type="RefSeq" id="WP_322879692.1">
    <property type="nucleotide sequence ID" value="NZ_JAVMIP010000032.1"/>
</dbReference>
<comment type="caution">
    <text evidence="4">The sequence shown here is derived from an EMBL/GenBank/DDBJ whole genome shotgun (WGS) entry which is preliminary data.</text>
</comment>
<evidence type="ECO:0000313" key="5">
    <source>
        <dbReference type="Proteomes" id="UP001268256"/>
    </source>
</evidence>
<accession>A0AAE4FWC6</accession>
<proteinExistence type="predicted"/>
<dbReference type="PROSITE" id="PS00383">
    <property type="entry name" value="TYR_PHOSPHATASE_1"/>
    <property type="match status" value="1"/>
</dbReference>
<organism evidence="4 5">
    <name type="scientific">Pseudocalidococcus azoricus BACA0444</name>
    <dbReference type="NCBI Taxonomy" id="2918990"/>
    <lineage>
        <taxon>Bacteria</taxon>
        <taxon>Bacillati</taxon>
        <taxon>Cyanobacteriota</taxon>
        <taxon>Cyanophyceae</taxon>
        <taxon>Acaryochloridales</taxon>
        <taxon>Thermosynechococcaceae</taxon>
        <taxon>Pseudocalidococcus</taxon>
        <taxon>Pseudocalidococcus azoricus</taxon>
    </lineage>
</organism>
<feature type="domain" description="Tyrosine specific protein phosphatases" evidence="3">
    <location>
        <begin position="74"/>
        <end position="129"/>
    </location>
</feature>
<gene>
    <name evidence="4" type="ORF">RIF25_16955</name>
</gene>
<reference evidence="5" key="1">
    <citation type="submission" date="2023-07" db="EMBL/GenBank/DDBJ databases">
        <authorList>
            <person name="Luz R."/>
            <person name="Cordeiro R."/>
            <person name="Fonseca A."/>
            <person name="Goncalves V."/>
        </authorList>
    </citation>
    <scope>NUCLEOTIDE SEQUENCE [LARGE SCALE GENOMIC DNA]</scope>
    <source>
        <strain evidence="5">BACA0444</strain>
    </source>
</reference>
<dbReference type="InterPro" id="IPR029021">
    <property type="entry name" value="Prot-tyrosine_phosphatase-like"/>
</dbReference>
<dbReference type="CDD" id="cd14498">
    <property type="entry name" value="DSP"/>
    <property type="match status" value="1"/>
</dbReference>
<dbReference type="InterPro" id="IPR000387">
    <property type="entry name" value="Tyr_Pase_dom"/>
</dbReference>
<evidence type="ECO:0000256" key="1">
    <source>
        <dbReference type="ARBA" id="ARBA00022801"/>
    </source>
</evidence>
<dbReference type="SMART" id="SM00195">
    <property type="entry name" value="DSPc"/>
    <property type="match status" value="1"/>
</dbReference>
<dbReference type="InterPro" id="IPR057023">
    <property type="entry name" value="PTP-SAK"/>
</dbReference>
<dbReference type="SUPFAM" id="SSF52799">
    <property type="entry name" value="(Phosphotyrosine protein) phosphatases II"/>
    <property type="match status" value="1"/>
</dbReference>
<dbReference type="GO" id="GO:0004725">
    <property type="term" value="F:protein tyrosine phosphatase activity"/>
    <property type="evidence" value="ECO:0007669"/>
    <property type="project" value="UniProtKB-EC"/>
</dbReference>
<dbReference type="EC" id="3.1.3.48" evidence="4"/>
<dbReference type="PROSITE" id="PS50054">
    <property type="entry name" value="TYR_PHOSPHATASE_DUAL"/>
    <property type="match status" value="1"/>
</dbReference>
<evidence type="ECO:0000259" key="3">
    <source>
        <dbReference type="PROSITE" id="PS50056"/>
    </source>
</evidence>
<dbReference type="Proteomes" id="UP001268256">
    <property type="component" value="Unassembled WGS sequence"/>
</dbReference>
<keyword evidence="5" id="KW-1185">Reference proteome</keyword>
<dbReference type="InterPro" id="IPR016130">
    <property type="entry name" value="Tyr_Pase_AS"/>
</dbReference>
<dbReference type="InterPro" id="IPR020422">
    <property type="entry name" value="TYR_PHOSPHATASE_DUAL_dom"/>
</dbReference>
<feature type="domain" description="Tyrosine-protein phosphatase" evidence="2">
    <location>
        <begin position="4"/>
        <end position="153"/>
    </location>
</feature>
<dbReference type="PANTHER" id="PTHR46274">
    <property type="entry name" value="PHOSPHATIDYLINOSITOL PHOSPHATASE"/>
    <property type="match status" value="1"/>
</dbReference>
<dbReference type="PROSITE" id="PS50056">
    <property type="entry name" value="TYR_PHOSPHATASE_2"/>
    <property type="match status" value="1"/>
</dbReference>
<dbReference type="FunFam" id="3.90.190.10:FF:000157">
    <property type="entry name" value="Protein-tyrosine phosphatase"/>
    <property type="match status" value="1"/>
</dbReference>
<evidence type="ECO:0000259" key="2">
    <source>
        <dbReference type="PROSITE" id="PS50054"/>
    </source>
</evidence>